<proteinExistence type="predicted"/>
<protein>
    <submittedName>
        <fullName evidence="1">Spore coat polysaccharide biosynthesis protein SpsF, cytidylyltransferase family</fullName>
    </submittedName>
</protein>
<dbReference type="Gene3D" id="3.40.50.2000">
    <property type="entry name" value="Glycogen Phosphorylase B"/>
    <property type="match status" value="1"/>
</dbReference>
<dbReference type="EMBL" id="FORI01000004">
    <property type="protein sequence ID" value="SFI68855.1"/>
    <property type="molecule type" value="Genomic_DNA"/>
</dbReference>
<dbReference type="Pfam" id="PF02348">
    <property type="entry name" value="CTP_transf_3"/>
    <property type="match status" value="1"/>
</dbReference>
<dbReference type="PANTHER" id="PTHR43861">
    <property type="entry name" value="TRANS-ACONITATE 2-METHYLTRANSFERASE-RELATED"/>
    <property type="match status" value="1"/>
</dbReference>
<dbReference type="SUPFAM" id="SSF53448">
    <property type="entry name" value="Nucleotide-diphospho-sugar transferases"/>
    <property type="match status" value="1"/>
</dbReference>
<keyword evidence="1" id="KW-0808">Transferase</keyword>
<dbReference type="GO" id="GO:0016779">
    <property type="term" value="F:nucleotidyltransferase activity"/>
    <property type="evidence" value="ECO:0007669"/>
    <property type="project" value="UniProtKB-KW"/>
</dbReference>
<dbReference type="AlphaFoldDB" id="A0A1I3K9G7"/>
<keyword evidence="2" id="KW-1185">Reference proteome</keyword>
<dbReference type="Gene3D" id="3.40.50.150">
    <property type="entry name" value="Vaccinia Virus protein VP39"/>
    <property type="match status" value="1"/>
</dbReference>
<organism evidence="1 2">
    <name type="scientific">Treponema bryantii</name>
    <dbReference type="NCBI Taxonomy" id="163"/>
    <lineage>
        <taxon>Bacteria</taxon>
        <taxon>Pseudomonadati</taxon>
        <taxon>Spirochaetota</taxon>
        <taxon>Spirochaetia</taxon>
        <taxon>Spirochaetales</taxon>
        <taxon>Treponemataceae</taxon>
        <taxon>Treponema</taxon>
    </lineage>
</organism>
<dbReference type="SUPFAM" id="SSF53756">
    <property type="entry name" value="UDP-Glycosyltransferase/glycogen phosphorylase"/>
    <property type="match status" value="1"/>
</dbReference>
<dbReference type="Proteomes" id="UP000182737">
    <property type="component" value="Unassembled WGS sequence"/>
</dbReference>
<gene>
    <name evidence="1" type="ORF">SAMN04487775_104140</name>
</gene>
<accession>A0A1I3K9G7</accession>
<sequence length="825" mass="92270">MMKTNRTVIVQCRLSSTRLPGKALKDLCGKPVLAYVLESMHKVKADHYFVATDEASYEQLLPVCKEYGFECFAGSLDDVLGRFISLLDTIKTKTVIRATADNPFLFYEAAEESAQLFEEKNSGKTHCDYLTYSGLPHGSGVEVFSAESLKKAASETTDPYDHEHVGPAFYNHKDKYVCDFVPAPRRFNYPELRTTIDTYTDFLRAVSMLNYLKSHNYEGPFTTEQILEACQSNSVKYPVVLVPSVVKGHGTGHLRRCLTAASQGGFFVYVPEDKTLKEADSLIEEYIAQGLSKNQIITSIPDESYLPAIITDTFELTQNQLKELAKNRSLISIDEGSKYTDYCDYLLDIIPSYKCERRANITNSGFITLPENVRSDSDAEERNIEKVLICLGGEDPSNLTMPAAQAFRRKFPDAKITAIISNEDNPYVDYAGGTNIEFIKPVAGLREKLFEYDIVVTHYGLTAFEAVYAGCGVILLPTTNLHKKLAEKYNFAYVGDKSISDSALQTALSSENLYAKKILCGEKKSLGEFLRHLSAGKRMCCPVCGKVPSQPDEVISRNETRTYRRCSTCGMVYMAFTTIEDKKYKKEYFFEEYKKQYGKTYEEDFDSIKAQGMRRAAIIKSLSGVGGAATEKNLLDIGCAYGPFLAAASESSFNPFGTDIAEDAVSYVQQKLKYPAVCSAFPDIDTAEEFGITQFDVVTMWYVIEHFKDLGKVLRKVSTLVRKGGLFAFSTPSGEGISAVSDKDHFYEISPTDHYTIWEPSRADSILRIFGFRVERIVSTGHHPERFPSIKKSGAQKGSLKWNLVDAISHARGLGDTVEIYCRKI</sequence>
<dbReference type="InterPro" id="IPR029063">
    <property type="entry name" value="SAM-dependent_MTases_sf"/>
</dbReference>
<dbReference type="RefSeq" id="WP_244882722.1">
    <property type="nucleotide sequence ID" value="NZ_FORI01000004.1"/>
</dbReference>
<evidence type="ECO:0000313" key="2">
    <source>
        <dbReference type="Proteomes" id="UP000182737"/>
    </source>
</evidence>
<dbReference type="Pfam" id="PF13489">
    <property type="entry name" value="Methyltransf_23"/>
    <property type="match status" value="1"/>
</dbReference>
<keyword evidence="1" id="KW-0548">Nucleotidyltransferase</keyword>
<reference evidence="2" key="1">
    <citation type="submission" date="2016-10" db="EMBL/GenBank/DDBJ databases">
        <authorList>
            <person name="Varghese N."/>
            <person name="Submissions S."/>
        </authorList>
    </citation>
    <scope>NUCLEOTIDE SEQUENCE [LARGE SCALE GENOMIC DNA]</scope>
    <source>
        <strain evidence="2">XBD1002</strain>
    </source>
</reference>
<evidence type="ECO:0000313" key="1">
    <source>
        <dbReference type="EMBL" id="SFI68855.1"/>
    </source>
</evidence>
<dbReference type="Gene3D" id="3.90.550.10">
    <property type="entry name" value="Spore Coat Polysaccharide Biosynthesis Protein SpsA, Chain A"/>
    <property type="match status" value="1"/>
</dbReference>
<dbReference type="InterPro" id="IPR003329">
    <property type="entry name" value="Cytidylyl_trans"/>
</dbReference>
<name>A0A1I3K9G7_9SPIR</name>
<dbReference type="InterPro" id="IPR029044">
    <property type="entry name" value="Nucleotide-diphossugar_trans"/>
</dbReference>
<dbReference type="CDD" id="cd02440">
    <property type="entry name" value="AdoMet_MTases"/>
    <property type="match status" value="1"/>
</dbReference>
<dbReference type="PANTHER" id="PTHR43861:SF6">
    <property type="entry name" value="METHYLTRANSFERASE TYPE 11"/>
    <property type="match status" value="1"/>
</dbReference>
<dbReference type="SUPFAM" id="SSF53335">
    <property type="entry name" value="S-adenosyl-L-methionine-dependent methyltransferases"/>
    <property type="match status" value="1"/>
</dbReference>